<accession>A0A8S5SQ04</accession>
<evidence type="ECO:0000256" key="1">
    <source>
        <dbReference type="SAM" id="MobiDB-lite"/>
    </source>
</evidence>
<protein>
    <submittedName>
        <fullName evidence="2">RNaseH</fullName>
    </submittedName>
</protein>
<reference evidence="2" key="1">
    <citation type="journal article" date="2021" name="Proc. Natl. Acad. Sci. U.S.A.">
        <title>A Catalog of Tens of Thousands of Viruses from Human Metagenomes Reveals Hidden Associations with Chronic Diseases.</title>
        <authorList>
            <person name="Tisza M.J."/>
            <person name="Buck C.B."/>
        </authorList>
    </citation>
    <scope>NUCLEOTIDE SEQUENCE</scope>
    <source>
        <strain evidence="2">CtJyX12</strain>
    </source>
</reference>
<organism evidence="2">
    <name type="scientific">Siphoviridae sp. ctJyX12</name>
    <dbReference type="NCBI Taxonomy" id="2827840"/>
    <lineage>
        <taxon>Viruses</taxon>
        <taxon>Duplodnaviria</taxon>
        <taxon>Heunggongvirae</taxon>
        <taxon>Uroviricota</taxon>
        <taxon>Caudoviricetes</taxon>
    </lineage>
</organism>
<feature type="compositionally biased region" description="Basic and acidic residues" evidence="1">
    <location>
        <begin position="118"/>
        <end position="128"/>
    </location>
</feature>
<dbReference type="EMBL" id="BK032646">
    <property type="protein sequence ID" value="DAF53038.1"/>
    <property type="molecule type" value="Genomic_DNA"/>
</dbReference>
<name>A0A8S5SQ04_9CAUD</name>
<proteinExistence type="predicted"/>
<evidence type="ECO:0000313" key="2">
    <source>
        <dbReference type="EMBL" id="DAF53038.1"/>
    </source>
</evidence>
<feature type="region of interest" description="Disordered" evidence="1">
    <location>
        <begin position="88"/>
        <end position="134"/>
    </location>
</feature>
<sequence length="134" mass="14866">MPGAYQAARAHEQAKHLAARPKGLKIEDPQLRSFVVAKLNEHWPPCQIAAAWMHEPDNGGMTISAETIYQALYVHGHASLRHELKVEKTLRSGHTSRKPRSKLTVARSSGKSWVEGARITDRPEEAEGHLVPGH</sequence>